<reference evidence="3" key="1">
    <citation type="journal article" date="2025" name="Foods">
        <title>Unveiling the Microbial Signatures of Arabica Coffee Cherries: Insights into Ripeness Specific Diversity, Functional Traits, and Implications for Quality and Safety.</title>
        <authorList>
            <consortium name="RefSeq"/>
            <person name="Tenea G.N."/>
            <person name="Cifuentes V."/>
            <person name="Reyes P."/>
            <person name="Cevallos-Vallejos M."/>
        </authorList>
    </citation>
    <scope>NUCLEOTIDE SEQUENCE [LARGE SCALE GENOMIC DNA]</scope>
</reference>
<feature type="compositionally biased region" description="Polar residues" evidence="1">
    <location>
        <begin position="306"/>
        <end position="328"/>
    </location>
</feature>
<name>A0A6P6X3G8_COFAR</name>
<dbReference type="PANTHER" id="PTHR33223:SF3">
    <property type="match status" value="1"/>
</dbReference>
<protein>
    <recommendedName>
        <fullName evidence="2">Retrotransposon gag domain-containing protein</fullName>
    </recommendedName>
</protein>
<dbReference type="RefSeq" id="XP_027122273.2">
    <property type="nucleotide sequence ID" value="XM_027266472.2"/>
</dbReference>
<keyword evidence="3" id="KW-1185">Reference proteome</keyword>
<dbReference type="GeneID" id="113739241"/>
<dbReference type="Pfam" id="PF03732">
    <property type="entry name" value="Retrotrans_gag"/>
    <property type="match status" value="1"/>
</dbReference>
<accession>A0A6P6X3G8</accession>
<evidence type="ECO:0000256" key="1">
    <source>
        <dbReference type="SAM" id="MobiDB-lite"/>
    </source>
</evidence>
<feature type="domain" description="Retrotransposon gag" evidence="2">
    <location>
        <begin position="80"/>
        <end position="173"/>
    </location>
</feature>
<dbReference type="InterPro" id="IPR005162">
    <property type="entry name" value="Retrotrans_gag_dom"/>
</dbReference>
<dbReference type="OrthoDB" id="1305902at2759"/>
<evidence type="ECO:0000313" key="4">
    <source>
        <dbReference type="RefSeq" id="XP_027122273.2"/>
    </source>
</evidence>
<dbReference type="PANTHER" id="PTHR33223">
    <property type="entry name" value="CCHC-TYPE DOMAIN-CONTAINING PROTEIN"/>
    <property type="match status" value="1"/>
</dbReference>
<dbReference type="AlphaFoldDB" id="A0A6P6X3G8"/>
<evidence type="ECO:0000313" key="3">
    <source>
        <dbReference type="Proteomes" id="UP001652660"/>
    </source>
</evidence>
<evidence type="ECO:0000259" key="2">
    <source>
        <dbReference type="Pfam" id="PF03732"/>
    </source>
</evidence>
<sequence>MAAQRTLRELATPNVNQQPLCITYLDTEEAFELKSGLIHLLPTFRGVAGEDPHKHLKEFHVVCSTMRPQGVTEEQIKLRAFPFSLADKAKDWLFYLPSGSITTWEALKRQFLEKFFPASRAANIRKEICGVRQANGEILYEYWERFKQLCASCPHHQIPDQLLIQYFYEGLQPMDRSMVDPASGGALVNKTTDEAKLLISNMAENSQQFGVRFEGITRRVNEVNHSDLANKLTELTALVRQMAVGQVQAVKTCGICAAPEHATDMCPTLQEDPYEQASAMEGMFGPPQRRNDPYAPTYNPGWRNHPNFSYAQKPSGFQQSFQQRPPVQ</sequence>
<proteinExistence type="predicted"/>
<reference evidence="4" key="2">
    <citation type="submission" date="2025-08" db="UniProtKB">
        <authorList>
            <consortium name="RefSeq"/>
        </authorList>
    </citation>
    <scope>IDENTIFICATION</scope>
    <source>
        <tissue evidence="4">Leaves</tissue>
    </source>
</reference>
<feature type="region of interest" description="Disordered" evidence="1">
    <location>
        <begin position="284"/>
        <end position="328"/>
    </location>
</feature>
<dbReference type="Proteomes" id="UP001652660">
    <property type="component" value="Chromosome 4e"/>
</dbReference>
<gene>
    <name evidence="4" type="primary">LOC113739241</name>
</gene>
<organism evidence="3 4">
    <name type="scientific">Coffea arabica</name>
    <name type="common">Arabian coffee</name>
    <dbReference type="NCBI Taxonomy" id="13443"/>
    <lineage>
        <taxon>Eukaryota</taxon>
        <taxon>Viridiplantae</taxon>
        <taxon>Streptophyta</taxon>
        <taxon>Embryophyta</taxon>
        <taxon>Tracheophyta</taxon>
        <taxon>Spermatophyta</taxon>
        <taxon>Magnoliopsida</taxon>
        <taxon>eudicotyledons</taxon>
        <taxon>Gunneridae</taxon>
        <taxon>Pentapetalae</taxon>
        <taxon>asterids</taxon>
        <taxon>lamiids</taxon>
        <taxon>Gentianales</taxon>
        <taxon>Rubiaceae</taxon>
        <taxon>Ixoroideae</taxon>
        <taxon>Gardenieae complex</taxon>
        <taxon>Bertiereae - Coffeeae clade</taxon>
        <taxon>Coffeeae</taxon>
        <taxon>Coffea</taxon>
    </lineage>
</organism>